<dbReference type="EMBL" id="JACDQQ010000874">
    <property type="protein sequence ID" value="MBA0085129.1"/>
    <property type="molecule type" value="Genomic_DNA"/>
</dbReference>
<dbReference type="AlphaFoldDB" id="A0A7V8NPI9"/>
<reference evidence="2" key="1">
    <citation type="submission" date="2020-06" db="EMBL/GenBank/DDBJ databases">
        <title>Legume-microbial interactions unlock mineral nutrients during tropical forest succession.</title>
        <authorList>
            <person name="Epihov D.Z."/>
        </authorList>
    </citation>
    <scope>NUCLEOTIDE SEQUENCE [LARGE SCALE GENOMIC DNA]</scope>
    <source>
        <strain evidence="2">Pan2503</strain>
    </source>
</reference>
<accession>A0A7V8NPI9</accession>
<proteinExistence type="predicted"/>
<name>A0A7V8NPI9_9BACT</name>
<evidence type="ECO:0000256" key="1">
    <source>
        <dbReference type="SAM" id="MobiDB-lite"/>
    </source>
</evidence>
<evidence type="ECO:0000313" key="3">
    <source>
        <dbReference type="Proteomes" id="UP000567293"/>
    </source>
</evidence>
<dbReference type="Proteomes" id="UP000567293">
    <property type="component" value="Unassembled WGS sequence"/>
</dbReference>
<gene>
    <name evidence="2" type="ORF">HRJ53_09040</name>
</gene>
<sequence>MAALNLIQVKCPKPIRNDKRIEVTTTTTTGDIANGSKTASKEQGFATGGMGSDHHFTRQ</sequence>
<protein>
    <submittedName>
        <fullName evidence="2">Uncharacterized protein</fullName>
    </submittedName>
</protein>
<feature type="region of interest" description="Disordered" evidence="1">
    <location>
        <begin position="20"/>
        <end position="59"/>
    </location>
</feature>
<keyword evidence="3" id="KW-1185">Reference proteome</keyword>
<evidence type="ECO:0000313" key="2">
    <source>
        <dbReference type="EMBL" id="MBA0085129.1"/>
    </source>
</evidence>
<organism evidence="2 3">
    <name type="scientific">Candidatus Acidiferrum panamense</name>
    <dbReference type="NCBI Taxonomy" id="2741543"/>
    <lineage>
        <taxon>Bacteria</taxon>
        <taxon>Pseudomonadati</taxon>
        <taxon>Acidobacteriota</taxon>
        <taxon>Terriglobia</taxon>
        <taxon>Candidatus Acidiferrales</taxon>
        <taxon>Candidatus Acidiferrum</taxon>
    </lineage>
</organism>
<comment type="caution">
    <text evidence="2">The sequence shown here is derived from an EMBL/GenBank/DDBJ whole genome shotgun (WGS) entry which is preliminary data.</text>
</comment>